<comment type="caution">
    <text evidence="5">The sequence shown here is derived from an EMBL/GenBank/DDBJ whole genome shotgun (WGS) entry which is preliminary data.</text>
</comment>
<dbReference type="Gene3D" id="1.10.10.10">
    <property type="entry name" value="Winged helix-like DNA-binding domain superfamily/Winged helix DNA-binding domain"/>
    <property type="match status" value="1"/>
</dbReference>
<gene>
    <name evidence="5" type="ORF">SDC9_62123</name>
</gene>
<dbReference type="AlphaFoldDB" id="A0A644XIZ2"/>
<name>A0A644XIZ2_9ZZZZ</name>
<dbReference type="CDD" id="cd06170">
    <property type="entry name" value="LuxR_C_like"/>
    <property type="match status" value="1"/>
</dbReference>
<dbReference type="GO" id="GO:0006355">
    <property type="term" value="P:regulation of DNA-templated transcription"/>
    <property type="evidence" value="ECO:0007669"/>
    <property type="project" value="InterPro"/>
</dbReference>
<dbReference type="PRINTS" id="PR00038">
    <property type="entry name" value="HTHLUXR"/>
</dbReference>
<sequence length="185" mass="21737">MKNIEFYITPGGGVMIHGEDGVHELTQKDRQFISQMIMRIGDFYPDALSALSKEYDCRRFNVPYYEYSIVSRFIRCNWGRFDSVVDIDQFGYFNFEEVDCPLRGSGDCKLDSIVCRPKFNSKLSERELEVMRNYYDNLTAEQVAERMCISVETVRTHKRNAFKRTGTRSLAEFFLYAKNNNLFKD</sequence>
<evidence type="ECO:0000256" key="1">
    <source>
        <dbReference type="ARBA" id="ARBA00023015"/>
    </source>
</evidence>
<keyword evidence="3" id="KW-0804">Transcription</keyword>
<dbReference type="InterPro" id="IPR036388">
    <property type="entry name" value="WH-like_DNA-bd_sf"/>
</dbReference>
<dbReference type="InterPro" id="IPR000792">
    <property type="entry name" value="Tscrpt_reg_LuxR_C"/>
</dbReference>
<dbReference type="GO" id="GO:0003677">
    <property type="term" value="F:DNA binding"/>
    <property type="evidence" value="ECO:0007669"/>
    <property type="project" value="UniProtKB-KW"/>
</dbReference>
<evidence type="ECO:0000256" key="3">
    <source>
        <dbReference type="ARBA" id="ARBA00023163"/>
    </source>
</evidence>
<dbReference type="PANTHER" id="PTHR44688:SF16">
    <property type="entry name" value="DNA-BINDING TRANSCRIPTIONAL ACTIVATOR DEVR_DOSR"/>
    <property type="match status" value="1"/>
</dbReference>
<dbReference type="SUPFAM" id="SSF46894">
    <property type="entry name" value="C-terminal effector domain of the bipartite response regulators"/>
    <property type="match status" value="1"/>
</dbReference>
<dbReference type="PANTHER" id="PTHR44688">
    <property type="entry name" value="DNA-BINDING TRANSCRIPTIONAL ACTIVATOR DEVR_DOSR"/>
    <property type="match status" value="1"/>
</dbReference>
<accession>A0A644XIZ2</accession>
<protein>
    <recommendedName>
        <fullName evidence="4">HTH luxR-type domain-containing protein</fullName>
    </recommendedName>
</protein>
<dbReference type="EMBL" id="VSSQ01002493">
    <property type="protein sequence ID" value="MPM15751.1"/>
    <property type="molecule type" value="Genomic_DNA"/>
</dbReference>
<evidence type="ECO:0000256" key="2">
    <source>
        <dbReference type="ARBA" id="ARBA00023125"/>
    </source>
</evidence>
<feature type="domain" description="HTH luxR-type" evidence="4">
    <location>
        <begin position="116"/>
        <end position="181"/>
    </location>
</feature>
<dbReference type="SMART" id="SM00421">
    <property type="entry name" value="HTH_LUXR"/>
    <property type="match status" value="1"/>
</dbReference>
<organism evidence="5">
    <name type="scientific">bioreactor metagenome</name>
    <dbReference type="NCBI Taxonomy" id="1076179"/>
    <lineage>
        <taxon>unclassified sequences</taxon>
        <taxon>metagenomes</taxon>
        <taxon>ecological metagenomes</taxon>
    </lineage>
</organism>
<evidence type="ECO:0000259" key="4">
    <source>
        <dbReference type="PROSITE" id="PS50043"/>
    </source>
</evidence>
<proteinExistence type="predicted"/>
<dbReference type="InterPro" id="IPR016032">
    <property type="entry name" value="Sig_transdc_resp-reg_C-effctor"/>
</dbReference>
<dbReference type="Pfam" id="PF00196">
    <property type="entry name" value="GerE"/>
    <property type="match status" value="1"/>
</dbReference>
<evidence type="ECO:0000313" key="5">
    <source>
        <dbReference type="EMBL" id="MPM15751.1"/>
    </source>
</evidence>
<keyword evidence="2" id="KW-0238">DNA-binding</keyword>
<dbReference type="PROSITE" id="PS50043">
    <property type="entry name" value="HTH_LUXR_2"/>
    <property type="match status" value="1"/>
</dbReference>
<keyword evidence="1" id="KW-0805">Transcription regulation</keyword>
<reference evidence="5" key="1">
    <citation type="submission" date="2019-08" db="EMBL/GenBank/DDBJ databases">
        <authorList>
            <person name="Kucharzyk K."/>
            <person name="Murdoch R.W."/>
            <person name="Higgins S."/>
            <person name="Loffler F."/>
        </authorList>
    </citation>
    <scope>NUCLEOTIDE SEQUENCE</scope>
</reference>